<keyword evidence="1" id="KW-0812">Transmembrane</keyword>
<feature type="transmembrane region" description="Helical" evidence="1">
    <location>
        <begin position="111"/>
        <end position="140"/>
    </location>
</feature>
<comment type="caution">
    <text evidence="2">The sequence shown here is derived from an EMBL/GenBank/DDBJ whole genome shotgun (WGS) entry which is preliminary data.</text>
</comment>
<dbReference type="NCBIfam" id="NF010454">
    <property type="entry name" value="PRK13882.1-1"/>
    <property type="match status" value="1"/>
</dbReference>
<gene>
    <name evidence="2" type="ORF">Xmlh_13130</name>
</gene>
<keyword evidence="1" id="KW-1133">Transmembrane helix</keyword>
<evidence type="ECO:0000313" key="2">
    <source>
        <dbReference type="EMBL" id="OOW68510.1"/>
    </source>
</evidence>
<protein>
    <submittedName>
        <fullName evidence="2">Conjugal transfer protein</fullName>
    </submittedName>
</protein>
<dbReference type="EMBL" id="LOJW01000029">
    <property type="protein sequence ID" value="OOW68510.1"/>
    <property type="molecule type" value="Genomic_DNA"/>
</dbReference>
<keyword evidence="1" id="KW-0472">Membrane</keyword>
<feature type="transmembrane region" description="Helical" evidence="1">
    <location>
        <begin position="166"/>
        <end position="193"/>
    </location>
</feature>
<sequence>MTSSGRELLKWIAVICMTCDHVATIVYGGHVPILSQLGRIAFPLFAMVMAYNLAQDRVDYAKSVRRLAIWGLIAQPIHAWAFGALLPLNVLLTFCLAACLVWAADRRQWPLVAVLALVAPLLVDYQWVGVWLVCAFWWWFKDRGRLVNIFYWYDPYSTLLHVRLPLWISLAIGLLCLYNGNAWALLAIPLVELGYRHWKLPRTRWAFYGYYVGHLALLSGLAMIPI</sequence>
<dbReference type="Proteomes" id="UP000190559">
    <property type="component" value="Unassembled WGS sequence"/>
</dbReference>
<dbReference type="RefSeq" id="WP_078563979.1">
    <property type="nucleotide sequence ID" value="NZ_LOJW01000029.1"/>
</dbReference>
<reference evidence="2 3" key="1">
    <citation type="submission" date="2015-12" db="EMBL/GenBank/DDBJ databases">
        <authorList>
            <person name="Shamseldin A."/>
            <person name="Moawad H."/>
            <person name="Abd El-Rahim W.M."/>
            <person name="Sadowsky M.J."/>
        </authorList>
    </citation>
    <scope>NUCLEOTIDE SEQUENCE [LARGE SCALE GENOMIC DNA]</scope>
    <source>
        <strain evidence="2 3">LMG9050</strain>
    </source>
</reference>
<dbReference type="InterPro" id="IPR008875">
    <property type="entry name" value="TraX"/>
</dbReference>
<accession>A0A1T1NYR9</accession>
<name>A0A1T1NYR9_9XANT</name>
<proteinExistence type="predicted"/>
<feature type="transmembrane region" description="Helical" evidence="1">
    <location>
        <begin position="205"/>
        <end position="224"/>
    </location>
</feature>
<evidence type="ECO:0000256" key="1">
    <source>
        <dbReference type="SAM" id="Phobius"/>
    </source>
</evidence>
<dbReference type="AlphaFoldDB" id="A0A1T1NYR9"/>
<feature type="transmembrane region" description="Helical" evidence="1">
    <location>
        <begin position="88"/>
        <end position="104"/>
    </location>
</feature>
<organism evidence="2 3">
    <name type="scientific">Xanthomonas axonopodis pv. melhusii</name>
    <dbReference type="NCBI Taxonomy" id="487834"/>
    <lineage>
        <taxon>Bacteria</taxon>
        <taxon>Pseudomonadati</taxon>
        <taxon>Pseudomonadota</taxon>
        <taxon>Gammaproteobacteria</taxon>
        <taxon>Lysobacterales</taxon>
        <taxon>Lysobacteraceae</taxon>
        <taxon>Xanthomonas</taxon>
    </lineage>
</organism>
<dbReference type="Pfam" id="PF05857">
    <property type="entry name" value="TraX"/>
    <property type="match status" value="1"/>
</dbReference>
<feature type="transmembrane region" description="Helical" evidence="1">
    <location>
        <begin position="12"/>
        <end position="30"/>
    </location>
</feature>
<evidence type="ECO:0000313" key="3">
    <source>
        <dbReference type="Proteomes" id="UP000190559"/>
    </source>
</evidence>